<comment type="caution">
    <text evidence="7">The sequence shown here is derived from an EMBL/GenBank/DDBJ whole genome shotgun (WGS) entry which is preliminary data.</text>
</comment>
<feature type="domain" description="Glycoside hydrolase family 2 catalytic" evidence="5">
    <location>
        <begin position="324"/>
        <end position="588"/>
    </location>
</feature>
<keyword evidence="8" id="KW-1185">Reference proteome</keyword>
<evidence type="ECO:0000259" key="6">
    <source>
        <dbReference type="Pfam" id="PF02837"/>
    </source>
</evidence>
<dbReference type="Gene3D" id="2.60.120.260">
    <property type="entry name" value="Galactose-binding domain-like"/>
    <property type="match status" value="1"/>
</dbReference>
<dbReference type="PATRIC" id="fig|332950.4.peg.562"/>
<comment type="similarity">
    <text evidence="1">Belongs to the glycosyl hydrolase 2 family.</text>
</comment>
<dbReference type="InterPro" id="IPR017853">
    <property type="entry name" value="GH"/>
</dbReference>
<dbReference type="SUPFAM" id="SSF49303">
    <property type="entry name" value="beta-Galactosidase/glucuronidase domain"/>
    <property type="match status" value="1"/>
</dbReference>
<sequence>MQELRKIHPRPQFIRKNWLSLDGEWDFSFDDSDSGLDEQWHNHFPESEKIIVPYTYETKMSGIADSTHHSIVWYRKKLELENQENWVLYFEGVDYQAKVWVNGQMVGEHSGGYERFYFDISTYLTAADNEVVVRVEDSLACEQPRGKQRWLKDNFGCWYVQTTGIWKSVWLEQANAQRLGHVKMTPQLDEDQIRCEIELHDQKVTPEPEELWLEIEVFFESQKVQAYKGLLYHEMTPITLDTRVKEDACWGTKVWRPETPHLYDIVFKLYDENQQLIDEVTSYFGMRKISIEHGRVLLNNTELYQRLILDQGYWEESGLTPPSVEKLELDIDRILEMGYNGLRKHQKIEDERFLYLCDSKGVLVWSEMPSTYIFNDTAIRKFTDEWLEIVKQNYNHPSIITWVPFNESWGIKNIGRVKEQQRFTEGIYYLTKAIDSDRPVITNDGWQHTVSDIITLHDYEENSEAFFDRYHDVSAILPEQTVPNSKATKQFNKDFFAFADGFNYQGQPVIISEFGGIAFNSDEGWGYGNTVKDEKEFLKRFEAIHQVIQDMPYISGFCYTQLTDVEQEVNGLLTTQREAKVDLEEVKRINLKRVD</sequence>
<feature type="domain" description="Glycoside hydrolase family 2 immunoglobulin-like beta-sandwich" evidence="4">
    <location>
        <begin position="179"/>
        <end position="287"/>
    </location>
</feature>
<dbReference type="Proteomes" id="UP000095094">
    <property type="component" value="Unassembled WGS sequence"/>
</dbReference>
<reference evidence="8" key="1">
    <citation type="submission" date="2016-09" db="EMBL/GenBank/DDBJ databases">
        <authorList>
            <person name="Gulvik C.A."/>
        </authorList>
    </citation>
    <scope>NUCLEOTIDE SEQUENCE [LARGE SCALE GENOMIC DNA]</scope>
    <source>
        <strain evidence="8">LMG 8895</strain>
    </source>
</reference>
<dbReference type="Pfam" id="PF00703">
    <property type="entry name" value="Glyco_hydro_2"/>
    <property type="match status" value="1"/>
</dbReference>
<dbReference type="InterPro" id="IPR006103">
    <property type="entry name" value="Glyco_hydro_2_cat"/>
</dbReference>
<feature type="domain" description="Glycosyl hydrolases family 2 sugar binding" evidence="6">
    <location>
        <begin position="20"/>
        <end position="171"/>
    </location>
</feature>
<evidence type="ECO:0000256" key="3">
    <source>
        <dbReference type="ARBA" id="ARBA00023295"/>
    </source>
</evidence>
<evidence type="ECO:0000256" key="1">
    <source>
        <dbReference type="ARBA" id="ARBA00007401"/>
    </source>
</evidence>
<keyword evidence="2 7" id="KW-0378">Hydrolase</keyword>
<dbReference type="Pfam" id="PF02836">
    <property type="entry name" value="Glyco_hydro_2_C"/>
    <property type="match status" value="1"/>
</dbReference>
<gene>
    <name evidence="7" type="ORF">BCR25_14235</name>
</gene>
<dbReference type="SUPFAM" id="SSF49785">
    <property type="entry name" value="Galactose-binding domain-like"/>
    <property type="match status" value="1"/>
</dbReference>
<dbReference type="Gene3D" id="2.60.40.10">
    <property type="entry name" value="Immunoglobulins"/>
    <property type="match status" value="1"/>
</dbReference>
<protein>
    <submittedName>
        <fullName evidence="7">Glycoside hydrolase family 2</fullName>
    </submittedName>
</protein>
<dbReference type="InterPro" id="IPR013783">
    <property type="entry name" value="Ig-like_fold"/>
</dbReference>
<dbReference type="OrthoDB" id="9762066at2"/>
<dbReference type="Gene3D" id="3.20.20.80">
    <property type="entry name" value="Glycosidases"/>
    <property type="match status" value="1"/>
</dbReference>
<evidence type="ECO:0000313" key="8">
    <source>
        <dbReference type="Proteomes" id="UP000095094"/>
    </source>
</evidence>
<dbReference type="GO" id="GO:0004553">
    <property type="term" value="F:hydrolase activity, hydrolyzing O-glycosyl compounds"/>
    <property type="evidence" value="ECO:0007669"/>
    <property type="project" value="InterPro"/>
</dbReference>
<dbReference type="AlphaFoldDB" id="A0A1E5H4Q9"/>
<proteinExistence type="inferred from homology"/>
<keyword evidence="3" id="KW-0326">Glycosidase</keyword>
<accession>A0A1E5H4Q9</accession>
<dbReference type="InterPro" id="IPR008979">
    <property type="entry name" value="Galactose-bd-like_sf"/>
</dbReference>
<dbReference type="PANTHER" id="PTHR42732">
    <property type="entry name" value="BETA-GALACTOSIDASE"/>
    <property type="match status" value="1"/>
</dbReference>
<dbReference type="PANTHER" id="PTHR42732:SF3">
    <property type="entry name" value="HYDROLASE"/>
    <property type="match status" value="1"/>
</dbReference>
<dbReference type="RefSeq" id="WP_069662215.1">
    <property type="nucleotide sequence ID" value="NZ_JBHUJJ010000001.1"/>
</dbReference>
<dbReference type="GO" id="GO:0005975">
    <property type="term" value="P:carbohydrate metabolic process"/>
    <property type="evidence" value="ECO:0007669"/>
    <property type="project" value="InterPro"/>
</dbReference>
<evidence type="ECO:0000313" key="7">
    <source>
        <dbReference type="EMBL" id="OEG19948.1"/>
    </source>
</evidence>
<evidence type="ECO:0000259" key="5">
    <source>
        <dbReference type="Pfam" id="PF02836"/>
    </source>
</evidence>
<dbReference type="SUPFAM" id="SSF51445">
    <property type="entry name" value="(Trans)glycosidases"/>
    <property type="match status" value="1"/>
</dbReference>
<dbReference type="EMBL" id="MIJY01000002">
    <property type="protein sequence ID" value="OEG19948.1"/>
    <property type="molecule type" value="Genomic_DNA"/>
</dbReference>
<evidence type="ECO:0000259" key="4">
    <source>
        <dbReference type="Pfam" id="PF00703"/>
    </source>
</evidence>
<dbReference type="InterPro" id="IPR006104">
    <property type="entry name" value="Glyco_hydro_2_N"/>
</dbReference>
<name>A0A1E5H4Q9_9ENTE</name>
<dbReference type="Pfam" id="PF02837">
    <property type="entry name" value="Glyco_hydro_2_N"/>
    <property type="match status" value="1"/>
</dbReference>
<organism evidence="7 8">
    <name type="scientific">Enterococcus termitis</name>
    <dbReference type="NCBI Taxonomy" id="332950"/>
    <lineage>
        <taxon>Bacteria</taxon>
        <taxon>Bacillati</taxon>
        <taxon>Bacillota</taxon>
        <taxon>Bacilli</taxon>
        <taxon>Lactobacillales</taxon>
        <taxon>Enterococcaceae</taxon>
        <taxon>Enterococcus</taxon>
    </lineage>
</organism>
<dbReference type="InterPro" id="IPR036156">
    <property type="entry name" value="Beta-gal/glucu_dom_sf"/>
</dbReference>
<evidence type="ECO:0000256" key="2">
    <source>
        <dbReference type="ARBA" id="ARBA00022801"/>
    </source>
</evidence>
<dbReference type="InterPro" id="IPR051913">
    <property type="entry name" value="GH2_Domain-Containing"/>
</dbReference>
<dbReference type="InterPro" id="IPR006102">
    <property type="entry name" value="Ig-like_GH2"/>
</dbReference>